<keyword evidence="3" id="KW-0378">Hydrolase</keyword>
<dbReference type="HOGENOM" id="CLU_040761_2_1_2"/>
<dbReference type="Gene3D" id="3.40.50.300">
    <property type="entry name" value="P-loop containing nucleotide triphosphate hydrolases"/>
    <property type="match status" value="1"/>
</dbReference>
<dbReference type="EC" id="3.6.3.16" evidence="3"/>
<evidence type="ECO:0000259" key="2">
    <source>
        <dbReference type="Pfam" id="PF02374"/>
    </source>
</evidence>
<reference evidence="5" key="2">
    <citation type="submission" date="2015-05" db="EMBL/GenBank/DDBJ databases">
        <title>Complete genome sequence of Halanaeroarchaeum sulfurireducens type strain M27-SA2, a sulfate-reducer haloarchaeon from marine anoxic lake Medee.</title>
        <authorList>
            <person name="Messina E."/>
            <person name="Kublanov I.V."/>
            <person name="Toshchakov S."/>
            <person name="Arcadi E."/>
            <person name="La Spada G."/>
            <person name="La Cono V."/>
            <person name="Yakimov M.M."/>
        </authorList>
    </citation>
    <scope>NUCLEOTIDE SEQUENCE [LARGE SCALE GENOMIC DNA]</scope>
    <source>
        <strain evidence="5">M27-SA2</strain>
    </source>
</reference>
<dbReference type="PATRIC" id="fig|1604004.4.peg.696"/>
<protein>
    <submittedName>
        <fullName evidence="3">Arsenic transporter ATPase</fullName>
        <ecNumber evidence="3">3.6.3.16</ecNumber>
    </submittedName>
</protein>
<dbReference type="InterPro" id="IPR027417">
    <property type="entry name" value="P-loop_NTPase"/>
</dbReference>
<dbReference type="RefSeq" id="WP_050047956.1">
    <property type="nucleotide sequence ID" value="NZ_CP008874.1"/>
</dbReference>
<evidence type="ECO:0000313" key="6">
    <source>
        <dbReference type="Proteomes" id="UP000069906"/>
    </source>
</evidence>
<organism evidence="3 6">
    <name type="scientific">Halanaeroarchaeum sulfurireducens</name>
    <dbReference type="NCBI Taxonomy" id="1604004"/>
    <lineage>
        <taxon>Archaea</taxon>
        <taxon>Methanobacteriati</taxon>
        <taxon>Methanobacteriota</taxon>
        <taxon>Stenosarchaea group</taxon>
        <taxon>Halobacteria</taxon>
        <taxon>Halobacteriales</taxon>
        <taxon>Halobacteriaceae</taxon>
        <taxon>Halanaeroarchaeum</taxon>
    </lineage>
</organism>
<dbReference type="KEGG" id="hsf:HLASA_0661"/>
<evidence type="ECO:0000313" key="3">
    <source>
        <dbReference type="EMBL" id="AKH97161.1"/>
    </source>
</evidence>
<dbReference type="InterPro" id="IPR025723">
    <property type="entry name" value="ArsA/GET3_ATPase-like"/>
</dbReference>
<dbReference type="KEGG" id="hsu:HLASF_0665"/>
<evidence type="ECO:0000313" key="5">
    <source>
        <dbReference type="Proteomes" id="UP000060390"/>
    </source>
</evidence>
<accession>A0A0F7P7N9</accession>
<feature type="domain" description="ArsA/GET3 Anion-transporting ATPase-like" evidence="2">
    <location>
        <begin position="22"/>
        <end position="341"/>
    </location>
</feature>
<dbReference type="Proteomes" id="UP000069906">
    <property type="component" value="Chromosome"/>
</dbReference>
<comment type="similarity">
    <text evidence="1">Belongs to the arsA ATPase family.</text>
</comment>
<name>A0A0F7P7N9_9EURY</name>
<dbReference type="GO" id="GO:0016887">
    <property type="term" value="F:ATP hydrolysis activity"/>
    <property type="evidence" value="ECO:0007669"/>
    <property type="project" value="InterPro"/>
</dbReference>
<sequence>MDELTVEAVDSLEPELDADTAEYVLYGGKGGVGKTTMAAATALASATDDTSTLVVSTDPAHSLSDTLEVDVPSEPTRLREDVPLYGVEIDPDRAMQETPIFGADGSPMGPVGDLLGEEGLDPMMGGQMPGADEAAAMQLLITYLDDERFERVVVDTAPTGHTLRLLELPELLDSMVGRLVNMRERLGGLMEGMKGMFDDSEPTDEDGMDDLDELADRVERLRAVLSDPARTDFRIVTVPEEMAVEESLRLRERLDTFGIPVGTVVVNRVMEPLSSVTDEVPSETFVSPNLTDCEFCKRRWEVQQDALQAAQDLFRGHAVQRVPLFAEEVAGDRMVCVVAACLE</sequence>
<gene>
    <name evidence="3" type="primary">arsA</name>
    <name evidence="4" type="ORF">HLASA_0661</name>
    <name evidence="3" type="ORF">HLASF_0665</name>
</gene>
<dbReference type="Pfam" id="PF02374">
    <property type="entry name" value="ArsA_ATPase"/>
    <property type="match status" value="1"/>
</dbReference>
<reference evidence="4 5" key="3">
    <citation type="journal article" date="2016" name="Stand. Genomic Sci.">
        <title>Complete genome sequence of 'Halanaeroarchaeum sulfurireducens' M27-SA2, a sulfur-reducing and acetate-oxidizing haloarchaeon from the deep-sea hypersaline anoxic lake Medee.</title>
        <authorList>
            <person name="Messina E."/>
            <person name="Sorokin D.Y."/>
            <person name="Kublanov I.V."/>
            <person name="Toshchakov S."/>
            <person name="Lopatina A."/>
            <person name="Arcadi E."/>
            <person name="Smedile F."/>
            <person name="La Spada G."/>
            <person name="La Cono V."/>
            <person name="Yakimov M.M."/>
        </authorList>
    </citation>
    <scope>NUCLEOTIDE SEQUENCE [LARGE SCALE GENOMIC DNA]</scope>
    <source>
        <strain evidence="4 5">M27-SA2</strain>
    </source>
</reference>
<dbReference type="OrthoDB" id="46198at2157"/>
<evidence type="ECO:0000256" key="1">
    <source>
        <dbReference type="ARBA" id="ARBA00011040"/>
    </source>
</evidence>
<dbReference type="AlphaFoldDB" id="A0A0F7P7N9"/>
<reference evidence="3 6" key="1">
    <citation type="journal article" date="2015" name="ISME J.">
        <title>Elemental sulfur and acetate can support life of a novel strictly anaerobic haloarchaeon.</title>
        <authorList>
            <person name="Sorokin D.Y."/>
            <person name="Kublanov I.V."/>
            <person name="Gavrilov S.N."/>
            <person name="Rojo D."/>
            <person name="Roman P."/>
            <person name="Golyshin P.N."/>
            <person name="Slepak V.Z."/>
            <person name="Smedile F."/>
            <person name="Ferrer M."/>
            <person name="Messina E."/>
            <person name="La Cono V."/>
            <person name="Yakimov M.M."/>
        </authorList>
    </citation>
    <scope>NUCLEOTIDE SEQUENCE [LARGE SCALE GENOMIC DNA]</scope>
    <source>
        <strain evidence="3 6">HSR2</strain>
    </source>
</reference>
<proteinExistence type="inferred from homology"/>
<evidence type="ECO:0000313" key="4">
    <source>
        <dbReference type="EMBL" id="ALG81562.1"/>
    </source>
</evidence>
<dbReference type="EMBL" id="CP008874">
    <property type="protein sequence ID" value="AKH97161.1"/>
    <property type="molecule type" value="Genomic_DNA"/>
</dbReference>
<dbReference type="EMBL" id="CP011564">
    <property type="protein sequence ID" value="ALG81562.1"/>
    <property type="molecule type" value="Genomic_DNA"/>
</dbReference>
<dbReference type="CDD" id="cd02035">
    <property type="entry name" value="ArsA"/>
    <property type="match status" value="1"/>
</dbReference>
<keyword evidence="6" id="KW-1185">Reference proteome</keyword>
<dbReference type="NCBIfam" id="TIGR00345">
    <property type="entry name" value="GET3_arsA_TRC40"/>
    <property type="match status" value="1"/>
</dbReference>
<dbReference type="InterPro" id="IPR016300">
    <property type="entry name" value="ATPase_ArsA/GET3"/>
</dbReference>
<dbReference type="SUPFAM" id="SSF52540">
    <property type="entry name" value="P-loop containing nucleoside triphosphate hydrolases"/>
    <property type="match status" value="1"/>
</dbReference>
<dbReference type="GeneID" id="26010026"/>
<dbReference type="STRING" id="1604004.HLASA_0661"/>
<dbReference type="GO" id="GO:0005524">
    <property type="term" value="F:ATP binding"/>
    <property type="evidence" value="ECO:0007669"/>
    <property type="project" value="InterPro"/>
</dbReference>
<dbReference type="PANTHER" id="PTHR10803:SF3">
    <property type="entry name" value="ATPASE GET3"/>
    <property type="match status" value="1"/>
</dbReference>
<dbReference type="Proteomes" id="UP000060390">
    <property type="component" value="Chromosome"/>
</dbReference>
<dbReference type="PANTHER" id="PTHR10803">
    <property type="entry name" value="ARSENICAL PUMP-DRIVING ATPASE ARSENITE-TRANSLOCATING ATPASE"/>
    <property type="match status" value="1"/>
</dbReference>